<sequence>MIANNCLAKTKCLRKTDFCLNTKNGKDGLLRYVRNTIDGGQNLSQRKFGFYWSKCCKVNSSIVNKRFRIYIKNIKDSNNKTTSVLLRIFHYPLNKKKKNNKLCLKMELKTPIKMSGYYSFKTSFIDKLDKGPCGINKTELKGPSLVRIADKINKIFKVESSSLNDDSRLELCNYKGMVLKTIKLLQYGKTWYEREAGFILDKPEIYELCKIVRKSKLSILFEVIRQEIWELEDLYTTKDKYEPKIKKLENLLKIDNLTLNNTYQQVFKKAIHPTSKLTDCQKVEVYEILFSNWDRKIVLDNEIPEDGIKGISKDTLEKYKAIIN</sequence>
<protein>
    <submittedName>
        <fullName evidence="1">Uncharacterized protein</fullName>
    </submittedName>
</protein>
<name>A0A382HU00_9ZZZZ</name>
<dbReference type="EMBL" id="UINC01063197">
    <property type="protein sequence ID" value="SVB90575.1"/>
    <property type="molecule type" value="Genomic_DNA"/>
</dbReference>
<reference evidence="1" key="1">
    <citation type="submission" date="2018-05" db="EMBL/GenBank/DDBJ databases">
        <authorList>
            <person name="Lanie J.A."/>
            <person name="Ng W.-L."/>
            <person name="Kazmierczak K.M."/>
            <person name="Andrzejewski T.M."/>
            <person name="Davidsen T.M."/>
            <person name="Wayne K.J."/>
            <person name="Tettelin H."/>
            <person name="Glass J.I."/>
            <person name="Rusch D."/>
            <person name="Podicherti R."/>
            <person name="Tsui H.-C.T."/>
            <person name="Winkler M.E."/>
        </authorList>
    </citation>
    <scope>NUCLEOTIDE SEQUENCE</scope>
</reference>
<evidence type="ECO:0000313" key="1">
    <source>
        <dbReference type="EMBL" id="SVB90575.1"/>
    </source>
</evidence>
<feature type="non-terminal residue" evidence="1">
    <location>
        <position position="324"/>
    </location>
</feature>
<organism evidence="1">
    <name type="scientific">marine metagenome</name>
    <dbReference type="NCBI Taxonomy" id="408172"/>
    <lineage>
        <taxon>unclassified sequences</taxon>
        <taxon>metagenomes</taxon>
        <taxon>ecological metagenomes</taxon>
    </lineage>
</organism>
<dbReference type="AlphaFoldDB" id="A0A382HU00"/>
<proteinExistence type="predicted"/>
<gene>
    <name evidence="1" type="ORF">METZ01_LOCUS243429</name>
</gene>
<accession>A0A382HU00</accession>